<name>A0A222MW29_9BACT</name>
<accession>A0A222MW29</accession>
<feature type="coiled-coil region" evidence="1">
    <location>
        <begin position="8"/>
        <end position="42"/>
    </location>
</feature>
<sequence>MLNTKEIIKNLKQRLSAKDRVIENLMEENQRLNTQIKNIVDLHLEKLKNELHEKKLKEQSYEGWKALQEDSFIRG</sequence>
<proteinExistence type="predicted"/>
<protein>
    <submittedName>
        <fullName evidence="2">Uncharacterized protein</fullName>
    </submittedName>
</protein>
<organism evidence="2 3">
    <name type="scientific">Campylobacter avium LMG 24591</name>
    <dbReference type="NCBI Taxonomy" id="522484"/>
    <lineage>
        <taxon>Bacteria</taxon>
        <taxon>Pseudomonadati</taxon>
        <taxon>Campylobacterota</taxon>
        <taxon>Epsilonproteobacteria</taxon>
        <taxon>Campylobacterales</taxon>
        <taxon>Campylobacteraceae</taxon>
        <taxon>Campylobacter</taxon>
    </lineage>
</organism>
<dbReference type="RefSeq" id="WP_094325026.1">
    <property type="nucleotide sequence ID" value="NZ_CP022347.1"/>
</dbReference>
<evidence type="ECO:0000313" key="3">
    <source>
        <dbReference type="Proteomes" id="UP000201169"/>
    </source>
</evidence>
<keyword evidence="3" id="KW-1185">Reference proteome</keyword>
<reference evidence="2 3" key="1">
    <citation type="submission" date="2017-07" db="EMBL/GenBank/DDBJ databases">
        <title>Analysis of two Campylobacter avium genomes and identification of a novel hippuricase gene.</title>
        <authorList>
            <person name="Miller W.G."/>
            <person name="Chapman M.H."/>
            <person name="Yee E."/>
            <person name="Revez J."/>
            <person name="Bono J.L."/>
            <person name="Rossi M."/>
        </authorList>
    </citation>
    <scope>NUCLEOTIDE SEQUENCE [LARGE SCALE GENOMIC DNA]</scope>
    <source>
        <strain evidence="2 3">LMG 24591</strain>
    </source>
</reference>
<keyword evidence="1" id="KW-0175">Coiled coil</keyword>
<dbReference type="Proteomes" id="UP000201169">
    <property type="component" value="Chromosome"/>
</dbReference>
<evidence type="ECO:0000256" key="1">
    <source>
        <dbReference type="SAM" id="Coils"/>
    </source>
</evidence>
<dbReference type="EMBL" id="CP022347">
    <property type="protein sequence ID" value="ASQ30257.1"/>
    <property type="molecule type" value="Genomic_DNA"/>
</dbReference>
<evidence type="ECO:0000313" key="2">
    <source>
        <dbReference type="EMBL" id="ASQ30257.1"/>
    </source>
</evidence>
<gene>
    <name evidence="2" type="ORF">CAV_0590</name>
</gene>
<dbReference type="AlphaFoldDB" id="A0A222MW29"/>
<dbReference type="KEGG" id="cavi:CAV_0590"/>